<feature type="domain" description="DUF306" evidence="1">
    <location>
        <begin position="37"/>
        <end position="146"/>
    </location>
</feature>
<accession>A0A1H3BMM6</accession>
<dbReference type="InterPro" id="IPR038670">
    <property type="entry name" value="HslJ-like_sf"/>
</dbReference>
<dbReference type="InterPro" id="IPR053147">
    <property type="entry name" value="Hsp_HslJ-like"/>
</dbReference>
<evidence type="ECO:0000313" key="3">
    <source>
        <dbReference type="Proteomes" id="UP000199595"/>
    </source>
</evidence>
<dbReference type="AlphaFoldDB" id="A0A1H3BMM6"/>
<dbReference type="InterPro" id="IPR005184">
    <property type="entry name" value="DUF306_Meta_HslJ"/>
</dbReference>
<dbReference type="RefSeq" id="WP_175454780.1">
    <property type="nucleotide sequence ID" value="NZ_FNNJ01000005.1"/>
</dbReference>
<evidence type="ECO:0000313" key="2">
    <source>
        <dbReference type="EMBL" id="SDX43232.1"/>
    </source>
</evidence>
<dbReference type="STRING" id="762486.SAMN05444411_105168"/>
<gene>
    <name evidence="2" type="ORF">SAMN05444411_105168</name>
</gene>
<keyword evidence="2" id="KW-0346">Stress response</keyword>
<evidence type="ECO:0000259" key="1">
    <source>
        <dbReference type="Pfam" id="PF03724"/>
    </source>
</evidence>
<sequence>MKQFKLTPYALAIFLLMSCGTKKTNATYVINKKTEAKQLLNDIWILDSIDNLTINNTAQKKPQLEVNIKENKFYGNDSCNQIKGSITKLTNSEIQFKHIFGTKMRCNNMKFTEQYHSKLLKTKYYTIDKLQLSLLDSEENILLTFRKID</sequence>
<name>A0A1H3BMM6_9FLAO</name>
<dbReference type="PROSITE" id="PS51257">
    <property type="entry name" value="PROKAR_LIPOPROTEIN"/>
    <property type="match status" value="1"/>
</dbReference>
<reference evidence="2 3" key="1">
    <citation type="submission" date="2016-10" db="EMBL/GenBank/DDBJ databases">
        <authorList>
            <person name="de Groot N.N."/>
        </authorList>
    </citation>
    <scope>NUCLEOTIDE SEQUENCE [LARGE SCALE GENOMIC DNA]</scope>
    <source>
        <strain evidence="2 3">DSM 24956</strain>
    </source>
</reference>
<dbReference type="PANTHER" id="PTHR35535">
    <property type="entry name" value="HEAT SHOCK PROTEIN HSLJ"/>
    <property type="match status" value="1"/>
</dbReference>
<dbReference type="Gene3D" id="2.40.128.270">
    <property type="match status" value="1"/>
</dbReference>
<proteinExistence type="predicted"/>
<dbReference type="Pfam" id="PF03724">
    <property type="entry name" value="META"/>
    <property type="match status" value="1"/>
</dbReference>
<organism evidence="2 3">
    <name type="scientific">Lutibacter oricola</name>
    <dbReference type="NCBI Taxonomy" id="762486"/>
    <lineage>
        <taxon>Bacteria</taxon>
        <taxon>Pseudomonadati</taxon>
        <taxon>Bacteroidota</taxon>
        <taxon>Flavobacteriia</taxon>
        <taxon>Flavobacteriales</taxon>
        <taxon>Flavobacteriaceae</taxon>
        <taxon>Lutibacter</taxon>
    </lineage>
</organism>
<dbReference type="Proteomes" id="UP000199595">
    <property type="component" value="Unassembled WGS sequence"/>
</dbReference>
<dbReference type="EMBL" id="FNNJ01000005">
    <property type="protein sequence ID" value="SDX43232.1"/>
    <property type="molecule type" value="Genomic_DNA"/>
</dbReference>
<dbReference type="PANTHER" id="PTHR35535:SF1">
    <property type="entry name" value="HEAT SHOCK PROTEIN HSLJ"/>
    <property type="match status" value="1"/>
</dbReference>
<keyword evidence="3" id="KW-1185">Reference proteome</keyword>
<protein>
    <submittedName>
        <fullName evidence="2">Heat shock protein HslJ</fullName>
    </submittedName>
</protein>